<dbReference type="EMBL" id="BSYA01000027">
    <property type="protein sequence ID" value="GMG26620.1"/>
    <property type="molecule type" value="Genomic_DNA"/>
</dbReference>
<name>A0A1S9DE34_ASPOZ</name>
<evidence type="ECO:0000313" key="1">
    <source>
        <dbReference type="EMBL" id="GMG26620.1"/>
    </source>
</evidence>
<evidence type="ECO:0000313" key="2">
    <source>
        <dbReference type="EMBL" id="OOO07347.1"/>
    </source>
</evidence>
<evidence type="ECO:0000313" key="3">
    <source>
        <dbReference type="Proteomes" id="UP000190312"/>
    </source>
</evidence>
<reference evidence="1" key="2">
    <citation type="submission" date="2023-04" db="EMBL/GenBank/DDBJ databases">
        <title>Aspergillus oryzae NBRC 4228.</title>
        <authorList>
            <person name="Ichikawa N."/>
            <person name="Sato H."/>
            <person name="Tonouchi N."/>
        </authorList>
    </citation>
    <scope>NUCLEOTIDE SEQUENCE</scope>
    <source>
        <strain evidence="1">NBRC 4228</strain>
    </source>
</reference>
<dbReference type="Proteomes" id="UP001165205">
    <property type="component" value="Unassembled WGS sequence"/>
</dbReference>
<comment type="caution">
    <text evidence="2">The sequence shown here is derived from an EMBL/GenBank/DDBJ whole genome shotgun (WGS) entry which is preliminary data.</text>
</comment>
<proteinExistence type="predicted"/>
<sequence length="222" mass="25500">MCTRYQAYEIKDQNKIVDSTRTICYQDEHEGLYMIKDTHLLGYSWDEIWSFENDSDNDYSRVVTTTTCSRVRQGTQFDTNFKVSAGFNGLGLSLSTECGPESKTFNESETTKTETTEDTCTVKANTSVFLYQKVYHFRTDIWFRLDSFAQMWTVGNYKRPGVALVSSDVDIHANSFFQDDKSLVGKGDLDATTTRSVDEKTNIKPFEKCSDRCQDYLHERGV</sequence>
<dbReference type="OrthoDB" id="4684900at2759"/>
<dbReference type="EMBL" id="MKZY01000006">
    <property type="protein sequence ID" value="OOO07347.1"/>
    <property type="molecule type" value="Genomic_DNA"/>
</dbReference>
<accession>A0A1S9DE34</accession>
<gene>
    <name evidence="1" type="ORF">Aory04_000340200</name>
    <name evidence="2" type="ORF">OAory_01038470</name>
</gene>
<dbReference type="VEuPathDB" id="FungiDB:AO090010000039"/>
<protein>
    <submittedName>
        <fullName evidence="1">Unnamed protein product</fullName>
    </submittedName>
</protein>
<dbReference type="AlphaFoldDB" id="A0A1S9DE34"/>
<reference evidence="2 3" key="1">
    <citation type="submission" date="2016-10" db="EMBL/GenBank/DDBJ databases">
        <title>Genome sequencing of Aspergillus oryzae BCC7051.</title>
        <authorList>
            <person name="Thammarongtham C."/>
            <person name="Vorapreeda T."/>
            <person name="Nookaew I."/>
            <person name="Srisuk T."/>
            <person name="Land M."/>
            <person name="Jeennor S."/>
            <person name="Laoteng K."/>
        </authorList>
    </citation>
    <scope>NUCLEOTIDE SEQUENCE [LARGE SCALE GENOMIC DNA]</scope>
    <source>
        <strain evidence="2 3">BCC7051</strain>
    </source>
</reference>
<organism evidence="2 3">
    <name type="scientific">Aspergillus oryzae</name>
    <name type="common">Yellow koji mold</name>
    <dbReference type="NCBI Taxonomy" id="5062"/>
    <lineage>
        <taxon>Eukaryota</taxon>
        <taxon>Fungi</taxon>
        <taxon>Dikarya</taxon>
        <taxon>Ascomycota</taxon>
        <taxon>Pezizomycotina</taxon>
        <taxon>Eurotiomycetes</taxon>
        <taxon>Eurotiomycetidae</taxon>
        <taxon>Eurotiales</taxon>
        <taxon>Aspergillaceae</taxon>
        <taxon>Aspergillus</taxon>
        <taxon>Aspergillus subgen. Circumdati</taxon>
    </lineage>
</organism>
<dbReference type="Proteomes" id="UP000190312">
    <property type="component" value="Unassembled WGS sequence"/>
</dbReference>